<keyword evidence="6 8" id="KW-1133">Transmembrane helix</keyword>
<reference evidence="9 10" key="1">
    <citation type="submission" date="2016-02" db="EMBL/GenBank/DDBJ databases">
        <authorList>
            <person name="Wen L."/>
            <person name="He K."/>
            <person name="Yang H."/>
        </authorList>
    </citation>
    <scope>NUCLEOTIDE SEQUENCE [LARGE SCALE GENOMIC DNA]</scope>
    <source>
        <strain evidence="9 10">DSM 22607</strain>
    </source>
</reference>
<keyword evidence="4" id="KW-1003">Cell membrane</keyword>
<dbReference type="Proteomes" id="UP000070366">
    <property type="component" value="Unassembled WGS sequence"/>
</dbReference>
<keyword evidence="5 8" id="KW-0812">Transmembrane</keyword>
<evidence type="ECO:0000256" key="4">
    <source>
        <dbReference type="ARBA" id="ARBA00022475"/>
    </source>
</evidence>
<dbReference type="Pfam" id="PF03547">
    <property type="entry name" value="Mem_trans"/>
    <property type="match status" value="1"/>
</dbReference>
<dbReference type="GO" id="GO:0055085">
    <property type="term" value="P:transmembrane transport"/>
    <property type="evidence" value="ECO:0007669"/>
    <property type="project" value="InterPro"/>
</dbReference>
<evidence type="ECO:0000256" key="2">
    <source>
        <dbReference type="ARBA" id="ARBA00010145"/>
    </source>
</evidence>
<evidence type="ECO:0000256" key="8">
    <source>
        <dbReference type="SAM" id="Phobius"/>
    </source>
</evidence>
<feature type="transmembrane region" description="Helical" evidence="8">
    <location>
        <begin position="177"/>
        <end position="196"/>
    </location>
</feature>
<keyword evidence="10" id="KW-1185">Reference proteome</keyword>
<evidence type="ECO:0000256" key="5">
    <source>
        <dbReference type="ARBA" id="ARBA00022692"/>
    </source>
</evidence>
<comment type="subcellular location">
    <subcellularLocation>
        <location evidence="1">Cell membrane</location>
        <topology evidence="1">Multi-pass membrane protein</topology>
    </subcellularLocation>
</comment>
<evidence type="ECO:0000313" key="9">
    <source>
        <dbReference type="EMBL" id="KXK65547.1"/>
    </source>
</evidence>
<comment type="caution">
    <text evidence="9">The sequence shown here is derived from an EMBL/GenBank/DDBJ whole genome shotgun (WGS) entry which is preliminary data.</text>
</comment>
<evidence type="ECO:0000256" key="3">
    <source>
        <dbReference type="ARBA" id="ARBA00022448"/>
    </source>
</evidence>
<feature type="transmembrane region" description="Helical" evidence="8">
    <location>
        <begin position="298"/>
        <end position="318"/>
    </location>
</feature>
<feature type="transmembrane region" description="Helical" evidence="8">
    <location>
        <begin position="268"/>
        <end position="286"/>
    </location>
</feature>
<feature type="transmembrane region" description="Helical" evidence="8">
    <location>
        <begin position="35"/>
        <end position="54"/>
    </location>
</feature>
<name>A0A136Q4H3_9FIRM</name>
<dbReference type="Gene3D" id="1.20.1530.20">
    <property type="match status" value="1"/>
</dbReference>
<dbReference type="OrthoDB" id="9798064at2"/>
<feature type="transmembrane region" description="Helical" evidence="8">
    <location>
        <begin position="6"/>
        <end position="23"/>
    </location>
</feature>
<dbReference type="EMBL" id="LSZW01000061">
    <property type="protein sequence ID" value="KXK65547.1"/>
    <property type="molecule type" value="Genomic_DNA"/>
</dbReference>
<dbReference type="GO" id="GO:0005886">
    <property type="term" value="C:plasma membrane"/>
    <property type="evidence" value="ECO:0007669"/>
    <property type="project" value="UniProtKB-SubCell"/>
</dbReference>
<feature type="transmembrane region" description="Helical" evidence="8">
    <location>
        <begin position="66"/>
        <end position="87"/>
    </location>
</feature>
<feature type="transmembrane region" description="Helical" evidence="8">
    <location>
        <begin position="241"/>
        <end position="262"/>
    </location>
</feature>
<evidence type="ECO:0000256" key="6">
    <source>
        <dbReference type="ARBA" id="ARBA00022989"/>
    </source>
</evidence>
<dbReference type="PANTHER" id="PTHR36838:SF1">
    <property type="entry name" value="SLR1864 PROTEIN"/>
    <property type="match status" value="1"/>
</dbReference>
<keyword evidence="7 8" id="KW-0472">Membrane</keyword>
<feature type="transmembrane region" description="Helical" evidence="8">
    <location>
        <begin position="127"/>
        <end position="146"/>
    </location>
</feature>
<dbReference type="AlphaFoldDB" id="A0A136Q4H3"/>
<evidence type="ECO:0000313" key="10">
    <source>
        <dbReference type="Proteomes" id="UP000070366"/>
    </source>
</evidence>
<protein>
    <submittedName>
        <fullName evidence="9">Transporter, auxin efflux carrier family protein</fullName>
    </submittedName>
</protein>
<organism evidence="9 10">
    <name type="scientific">Christensenella minuta</name>
    <dbReference type="NCBI Taxonomy" id="626937"/>
    <lineage>
        <taxon>Bacteria</taxon>
        <taxon>Bacillati</taxon>
        <taxon>Bacillota</taxon>
        <taxon>Clostridia</taxon>
        <taxon>Christensenellales</taxon>
        <taxon>Christensenellaceae</taxon>
        <taxon>Christensenella</taxon>
    </lineage>
</organism>
<gene>
    <name evidence="9" type="ORF">HMPREF3293_01761</name>
</gene>
<dbReference type="InterPro" id="IPR004776">
    <property type="entry name" value="Mem_transp_PIN-like"/>
</dbReference>
<dbReference type="InterPro" id="IPR038770">
    <property type="entry name" value="Na+/solute_symporter_sf"/>
</dbReference>
<sequence length="319" mass="34220">MIFEAVQAVLMVVIIIAAGYFIARAGWAGKTVTDFISNLIVGVTLPCTAVMAFLTGFTAKTLADSWIYILASFAAIGVTWLAAKLVVKIAKIKKTQRGVFTALFSFSNSVFVGLPVATAIFGEEALVFALFYYVANTTFMNSLGFVEIARDGMELSCGGKGACFSAKDILKKIFKPPMIAVLVGFLLVMLNVRLPVFLSSALSYIGDVTSPLALMFVGMILQRTGISRIRKFDKGISWALVGRYLVSPLAMLGITACMGLPAFPSEVLTIQMSLPAMVTTTIFAEISGADTELAARGVAVTTLLSFLTIPIYILLFTYV</sequence>
<feature type="transmembrane region" description="Helical" evidence="8">
    <location>
        <begin position="202"/>
        <end position="221"/>
    </location>
</feature>
<comment type="similarity">
    <text evidence="2">Belongs to the auxin efflux carrier (TC 2.A.69) family.</text>
</comment>
<accession>A0A136Q4H3</accession>
<keyword evidence="3" id="KW-0813">Transport</keyword>
<dbReference type="STRING" id="626937.HMPREF3293_01761"/>
<evidence type="ECO:0000256" key="7">
    <source>
        <dbReference type="ARBA" id="ARBA00023136"/>
    </source>
</evidence>
<dbReference type="PANTHER" id="PTHR36838">
    <property type="entry name" value="AUXIN EFFLUX CARRIER FAMILY PROTEIN"/>
    <property type="match status" value="1"/>
</dbReference>
<proteinExistence type="inferred from homology"/>
<feature type="transmembrane region" description="Helical" evidence="8">
    <location>
        <begin position="99"/>
        <end position="121"/>
    </location>
</feature>
<evidence type="ECO:0000256" key="1">
    <source>
        <dbReference type="ARBA" id="ARBA00004651"/>
    </source>
</evidence>
<dbReference type="KEGG" id="cmiu:B1H56_11515"/>
<dbReference type="RefSeq" id="WP_066519954.1">
    <property type="nucleotide sequence ID" value="NZ_CABMOF010000002.1"/>
</dbReference>